<protein>
    <submittedName>
        <fullName evidence="1">Uncharacterized protein</fullName>
    </submittedName>
</protein>
<dbReference type="NCBIfam" id="TIGR01409">
    <property type="entry name" value="TAT_signal_seq"/>
    <property type="match status" value="1"/>
</dbReference>
<dbReference type="InterPro" id="IPR006311">
    <property type="entry name" value="TAT_signal"/>
</dbReference>
<sequence>MPENSLDRRNFIKLLSTGSAALGLGISAPKVLGKTKNGILVESQDKYGDFPVEIRTNKNFPYEIDPKVLKPMKEKNNCFSRNSWDPERRKALSQLEDLSYKRLIKGEGKVPNQTRLDYALMAAAWTYAGSGDITYRWDGPFGQAGMEGLGGRGPWNPADIDMTWEEASLAVKHAARFYGASLAGIAELNPLWMYSDIYSPTREDRIGICWDYYDETRFVYLIEGEYSLLFLNQELDE</sequence>
<dbReference type="EMBL" id="BART01012330">
    <property type="protein sequence ID" value="GAG79643.1"/>
    <property type="molecule type" value="Genomic_DNA"/>
</dbReference>
<dbReference type="PROSITE" id="PS51318">
    <property type="entry name" value="TAT"/>
    <property type="match status" value="1"/>
</dbReference>
<gene>
    <name evidence="1" type="ORF">S01H4_25792</name>
</gene>
<reference evidence="1" key="1">
    <citation type="journal article" date="2014" name="Front. Microbiol.">
        <title>High frequency of phylogenetically diverse reductive dehalogenase-homologous genes in deep subseafloor sedimentary metagenomes.</title>
        <authorList>
            <person name="Kawai M."/>
            <person name="Futagami T."/>
            <person name="Toyoda A."/>
            <person name="Takaki Y."/>
            <person name="Nishi S."/>
            <person name="Hori S."/>
            <person name="Arai W."/>
            <person name="Tsubouchi T."/>
            <person name="Morono Y."/>
            <person name="Uchiyama I."/>
            <person name="Ito T."/>
            <person name="Fujiyama A."/>
            <person name="Inagaki F."/>
            <person name="Takami H."/>
        </authorList>
    </citation>
    <scope>NUCLEOTIDE SEQUENCE</scope>
    <source>
        <strain evidence="1">Expedition CK06-06</strain>
    </source>
</reference>
<comment type="caution">
    <text evidence="1">The sequence shown here is derived from an EMBL/GenBank/DDBJ whole genome shotgun (WGS) entry which is preliminary data.</text>
</comment>
<accession>X1B643</accession>
<evidence type="ECO:0000313" key="1">
    <source>
        <dbReference type="EMBL" id="GAG79643.1"/>
    </source>
</evidence>
<dbReference type="AlphaFoldDB" id="X1B643"/>
<feature type="non-terminal residue" evidence="1">
    <location>
        <position position="237"/>
    </location>
</feature>
<dbReference type="InterPro" id="IPR019546">
    <property type="entry name" value="TAT_signal_bac_arc"/>
</dbReference>
<organism evidence="1">
    <name type="scientific">marine sediment metagenome</name>
    <dbReference type="NCBI Taxonomy" id="412755"/>
    <lineage>
        <taxon>unclassified sequences</taxon>
        <taxon>metagenomes</taxon>
        <taxon>ecological metagenomes</taxon>
    </lineage>
</organism>
<proteinExistence type="predicted"/>
<name>X1B643_9ZZZZ</name>